<sequence length="31" mass="3880">MINNLKKEIWHKMAHQENLLRTKLMFEIVRN</sequence>
<dbReference type="AlphaFoldDB" id="A0A2P2NKU3"/>
<dbReference type="EMBL" id="GGEC01062561">
    <property type="protein sequence ID" value="MBX43045.1"/>
    <property type="molecule type" value="Transcribed_RNA"/>
</dbReference>
<organism evidence="1">
    <name type="scientific">Rhizophora mucronata</name>
    <name type="common">Asiatic mangrove</name>
    <dbReference type="NCBI Taxonomy" id="61149"/>
    <lineage>
        <taxon>Eukaryota</taxon>
        <taxon>Viridiplantae</taxon>
        <taxon>Streptophyta</taxon>
        <taxon>Embryophyta</taxon>
        <taxon>Tracheophyta</taxon>
        <taxon>Spermatophyta</taxon>
        <taxon>Magnoliopsida</taxon>
        <taxon>eudicotyledons</taxon>
        <taxon>Gunneridae</taxon>
        <taxon>Pentapetalae</taxon>
        <taxon>rosids</taxon>
        <taxon>fabids</taxon>
        <taxon>Malpighiales</taxon>
        <taxon>Rhizophoraceae</taxon>
        <taxon>Rhizophora</taxon>
    </lineage>
</organism>
<name>A0A2P2NKU3_RHIMU</name>
<evidence type="ECO:0000313" key="1">
    <source>
        <dbReference type="EMBL" id="MBX43045.1"/>
    </source>
</evidence>
<reference evidence="1" key="1">
    <citation type="submission" date="2018-02" db="EMBL/GenBank/DDBJ databases">
        <title>Rhizophora mucronata_Transcriptome.</title>
        <authorList>
            <person name="Meera S.P."/>
            <person name="Sreeshan A."/>
            <person name="Augustine A."/>
        </authorList>
    </citation>
    <scope>NUCLEOTIDE SEQUENCE</scope>
    <source>
        <tissue evidence="1">Leaf</tissue>
    </source>
</reference>
<accession>A0A2P2NKU3</accession>
<protein>
    <submittedName>
        <fullName evidence="1">Uncharacterized protein</fullName>
    </submittedName>
</protein>
<proteinExistence type="predicted"/>